<dbReference type="PANTHER" id="PTHR22993:SF9">
    <property type="entry name" value="FORMAMIDOPYRIMIDINE-DNA GLYCOSYLASE"/>
    <property type="match status" value="1"/>
</dbReference>
<evidence type="ECO:0000313" key="12">
    <source>
        <dbReference type="EMBL" id="KZZ91347.1"/>
    </source>
</evidence>
<dbReference type="SMART" id="SM00898">
    <property type="entry name" value="Fapy_DNA_glyco"/>
    <property type="match status" value="1"/>
</dbReference>
<gene>
    <name evidence="12" type="ORF">AAP_03517</name>
</gene>
<sequence length="358" mass="40627">MPELVDVARAVSFMRKHLVGKTIAKVTANEDSMIFGKANTSHTEVIKAFTGKKITSVGRQGKYFYLLMSQPPHAVMHFGMTGWMMIKGVDTQPYEAHFERSLWPPKYEKLRFIFDDNETEAALCDPRRLGRVFVVDSPADKIKEQPPLSQGGPDPVLDKEVITKTWLSEKFERRDVPVKAMLMDQRFLSGLGNWMSDEVLYHAKVSPLARSNTLTSSQISDLHSALQYVCSTAIDLNGIIPDLPSDWLVHHRRKKQGLAMPNGDKVEFTKVGGRTTVYVPAVQEKKAEKKSGDKKRKAKKEPAKKEPDDEDSEAKEDPEDKKRKMKKESEDEEREEKGESDSNHRRRSARVRAAKKMG</sequence>
<reference evidence="12 13" key="1">
    <citation type="journal article" date="2016" name="Genome Biol. Evol.">
        <title>Divergent and convergent evolution of fungal pathogenicity.</title>
        <authorList>
            <person name="Shang Y."/>
            <person name="Xiao G."/>
            <person name="Zheng P."/>
            <person name="Cen K."/>
            <person name="Zhan S."/>
            <person name="Wang C."/>
        </authorList>
    </citation>
    <scope>NUCLEOTIDE SEQUENCE [LARGE SCALE GENOMIC DNA]</scope>
    <source>
        <strain evidence="12 13">ARSEF 7405</strain>
    </source>
</reference>
<evidence type="ECO:0000256" key="2">
    <source>
        <dbReference type="ARBA" id="ARBA00009409"/>
    </source>
</evidence>
<dbReference type="GO" id="GO:0016829">
    <property type="term" value="F:lyase activity"/>
    <property type="evidence" value="ECO:0007669"/>
    <property type="project" value="UniProtKB-KW"/>
</dbReference>
<comment type="caution">
    <text evidence="12">The sequence shown here is derived from an EMBL/GenBank/DDBJ whole genome shotgun (WGS) entry which is preliminary data.</text>
</comment>
<dbReference type="SMART" id="SM01232">
    <property type="entry name" value="H2TH"/>
    <property type="match status" value="1"/>
</dbReference>
<evidence type="ECO:0000256" key="10">
    <source>
        <dbReference type="SAM" id="MobiDB-lite"/>
    </source>
</evidence>
<dbReference type="InterPro" id="IPR015886">
    <property type="entry name" value="H2TH_FPG"/>
</dbReference>
<dbReference type="Pfam" id="PF01149">
    <property type="entry name" value="Fapy_DNA_glyco"/>
    <property type="match status" value="1"/>
</dbReference>
<dbReference type="Gene3D" id="3.20.190.10">
    <property type="entry name" value="MutM-like, N-terminal"/>
    <property type="match status" value="1"/>
</dbReference>
<dbReference type="AlphaFoldDB" id="A0A167YHG5"/>
<dbReference type="PROSITE" id="PS51068">
    <property type="entry name" value="FPG_CAT"/>
    <property type="match status" value="1"/>
</dbReference>
<dbReference type="GO" id="GO:0008270">
    <property type="term" value="F:zinc ion binding"/>
    <property type="evidence" value="ECO:0007669"/>
    <property type="project" value="InterPro"/>
</dbReference>
<dbReference type="SUPFAM" id="SSF81624">
    <property type="entry name" value="N-terminal domain of MutM-like DNA repair proteins"/>
    <property type="match status" value="1"/>
</dbReference>
<name>A0A167YHG5_9EURO</name>
<dbReference type="Gene3D" id="1.10.8.50">
    <property type="match status" value="1"/>
</dbReference>
<dbReference type="Proteomes" id="UP000242877">
    <property type="component" value="Unassembled WGS sequence"/>
</dbReference>
<dbReference type="InterPro" id="IPR012319">
    <property type="entry name" value="FPG_cat"/>
</dbReference>
<comment type="similarity">
    <text evidence="2">Belongs to the FPG family.</text>
</comment>
<feature type="compositionally biased region" description="Basic residues" evidence="10">
    <location>
        <begin position="344"/>
        <end position="358"/>
    </location>
</feature>
<dbReference type="OrthoDB" id="444592at2759"/>
<dbReference type="GO" id="GO:0005634">
    <property type="term" value="C:nucleus"/>
    <property type="evidence" value="ECO:0007669"/>
    <property type="project" value="TreeGrafter"/>
</dbReference>
<keyword evidence="9" id="KW-0326">Glycosidase</keyword>
<dbReference type="GO" id="GO:0003906">
    <property type="term" value="F:DNA-(apurinic or apyrimidinic site) endonuclease activity"/>
    <property type="evidence" value="ECO:0007669"/>
    <property type="project" value="InterPro"/>
</dbReference>
<accession>A0A167YHG5</accession>
<keyword evidence="13" id="KW-1185">Reference proteome</keyword>
<evidence type="ECO:0000256" key="9">
    <source>
        <dbReference type="ARBA" id="ARBA00023295"/>
    </source>
</evidence>
<dbReference type="EMBL" id="AZGZ01000014">
    <property type="protein sequence ID" value="KZZ91347.1"/>
    <property type="molecule type" value="Genomic_DNA"/>
</dbReference>
<dbReference type="PANTHER" id="PTHR22993">
    <property type="entry name" value="FORMAMIDOPYRIMIDINE-DNA GLYCOSYLASE"/>
    <property type="match status" value="1"/>
</dbReference>
<evidence type="ECO:0000256" key="8">
    <source>
        <dbReference type="ARBA" id="ARBA00023268"/>
    </source>
</evidence>
<dbReference type="GO" id="GO:0006284">
    <property type="term" value="P:base-excision repair"/>
    <property type="evidence" value="ECO:0007669"/>
    <property type="project" value="InterPro"/>
</dbReference>
<feature type="compositionally biased region" description="Acidic residues" evidence="10">
    <location>
        <begin position="308"/>
        <end position="317"/>
    </location>
</feature>
<feature type="domain" description="Formamidopyrimidine-DNA glycosylase catalytic" evidence="11">
    <location>
        <begin position="2"/>
        <end position="130"/>
    </location>
</feature>
<dbReference type="InterPro" id="IPR010979">
    <property type="entry name" value="Ribosomal_uS13-like_H2TH"/>
</dbReference>
<evidence type="ECO:0000313" key="13">
    <source>
        <dbReference type="Proteomes" id="UP000242877"/>
    </source>
</evidence>
<evidence type="ECO:0000259" key="11">
    <source>
        <dbReference type="PROSITE" id="PS51068"/>
    </source>
</evidence>
<comment type="catalytic activity">
    <reaction evidence="1">
        <text>Hydrolysis of DNA containing ring-opened 7-methylguanine residues, releasing 2,6-diamino-4-hydroxy-5-(N-methyl)formamidopyrimidine.</text>
        <dbReference type="EC" id="3.2.2.23"/>
    </reaction>
</comment>
<dbReference type="InterPro" id="IPR049332">
    <property type="entry name" value="Fpg-like_C"/>
</dbReference>
<feature type="region of interest" description="Disordered" evidence="10">
    <location>
        <begin position="282"/>
        <end position="358"/>
    </location>
</feature>
<organism evidence="12 13">
    <name type="scientific">Ascosphaera apis ARSEF 7405</name>
    <dbReference type="NCBI Taxonomy" id="392613"/>
    <lineage>
        <taxon>Eukaryota</taxon>
        <taxon>Fungi</taxon>
        <taxon>Dikarya</taxon>
        <taxon>Ascomycota</taxon>
        <taxon>Pezizomycotina</taxon>
        <taxon>Eurotiomycetes</taxon>
        <taxon>Eurotiomycetidae</taxon>
        <taxon>Onygenales</taxon>
        <taxon>Ascosphaeraceae</taxon>
        <taxon>Ascosphaera</taxon>
    </lineage>
</organism>
<dbReference type="Pfam" id="PF06831">
    <property type="entry name" value="H2TH"/>
    <property type="match status" value="1"/>
</dbReference>
<dbReference type="VEuPathDB" id="FungiDB:AAP_03517"/>
<keyword evidence="7" id="KW-0456">Lyase</keyword>
<evidence type="ECO:0000256" key="5">
    <source>
        <dbReference type="ARBA" id="ARBA00023125"/>
    </source>
</evidence>
<dbReference type="InterPro" id="IPR035937">
    <property type="entry name" value="FPG_N"/>
</dbReference>
<dbReference type="GO" id="GO:0003684">
    <property type="term" value="F:damaged DNA binding"/>
    <property type="evidence" value="ECO:0007669"/>
    <property type="project" value="InterPro"/>
</dbReference>
<keyword evidence="3" id="KW-0227">DNA damage</keyword>
<proteinExistence type="inferred from homology"/>
<evidence type="ECO:0000256" key="1">
    <source>
        <dbReference type="ARBA" id="ARBA00001668"/>
    </source>
</evidence>
<dbReference type="GO" id="GO:0008534">
    <property type="term" value="F:oxidized purine nucleobase lesion DNA N-glycosylase activity"/>
    <property type="evidence" value="ECO:0007669"/>
    <property type="project" value="UniProtKB-EC"/>
</dbReference>
<keyword evidence="5" id="KW-0238">DNA-binding</keyword>
<evidence type="ECO:0000256" key="4">
    <source>
        <dbReference type="ARBA" id="ARBA00022801"/>
    </source>
</evidence>
<dbReference type="Pfam" id="PF21218">
    <property type="entry name" value="Fpg-like_C"/>
    <property type="match status" value="1"/>
</dbReference>
<evidence type="ECO:0000256" key="7">
    <source>
        <dbReference type="ARBA" id="ARBA00023239"/>
    </source>
</evidence>
<dbReference type="SUPFAM" id="SSF46946">
    <property type="entry name" value="S13-like H2TH domain"/>
    <property type="match status" value="1"/>
</dbReference>
<keyword evidence="4" id="KW-0378">Hydrolase</keyword>
<keyword evidence="8" id="KW-0511">Multifunctional enzyme</keyword>
<evidence type="ECO:0000256" key="6">
    <source>
        <dbReference type="ARBA" id="ARBA00023204"/>
    </source>
</evidence>
<keyword evidence="6" id="KW-0234">DNA repair</keyword>
<evidence type="ECO:0000256" key="3">
    <source>
        <dbReference type="ARBA" id="ARBA00022763"/>
    </source>
</evidence>
<protein>
    <submittedName>
        <fullName evidence="12">Formamidopyrimidine-DNA glycosylase N-terminal domain containing protein</fullName>
    </submittedName>
</protein>